<protein>
    <recommendedName>
        <fullName evidence="2">Integrase catalytic domain-containing protein</fullName>
    </recommendedName>
</protein>
<dbReference type="InterPro" id="IPR015378">
    <property type="entry name" value="Transposase-like_Mu_C"/>
</dbReference>
<dbReference type="InterPro" id="IPR036397">
    <property type="entry name" value="RNaseH_sf"/>
</dbReference>
<feature type="domain" description="Integrase catalytic" evidence="2">
    <location>
        <begin position="144"/>
        <end position="327"/>
    </location>
</feature>
<dbReference type="SUPFAM" id="SSF53098">
    <property type="entry name" value="Ribonuclease H-like"/>
    <property type="match status" value="1"/>
</dbReference>
<sequence>MDNNPKKLSDAAAMAQFRLALIAPVIHGLYPDASRNAYYQRVTEKPLTLPDGSVFQYSPKTLSKWVSLYQNGGIDALMPQERSDKGSTRVLPDTAIEEIYRLKEAFPRLNSTQIHRHLVEEAFIPATVSVCAVQRFVKKHDLKSARNPGMRDRKAFEEDAFGKMWQADTCYLPYITEHGQRRGVYCIMIIDDHSRFLVGVLVGGGLFYNDNAYNFQKVLRDAVAAHGIPAKLYVDNGCSYSNEQLSLICGSIGTVLLHTKIRDGASKAKIERQFRTLKETWLYTLDLDSITTLAQFNRLLKDYMRTYNTSVHSGIGTTPMERYQQTRSSIRSPKSWEWLEECFLNRITRKVNKDSTVSIDKVSYDVPMQFISSKVEIRFLPDDMSSAFILYEGEHYPIRPTDKNENCRTKRNNTPSIDYSRVSDE</sequence>
<dbReference type="AlphaFoldDB" id="N1ZLF7"/>
<proteinExistence type="predicted"/>
<dbReference type="Pfam" id="PF00665">
    <property type="entry name" value="rve"/>
    <property type="match status" value="1"/>
</dbReference>
<dbReference type="GO" id="GO:0003676">
    <property type="term" value="F:nucleic acid binding"/>
    <property type="evidence" value="ECO:0007669"/>
    <property type="project" value="InterPro"/>
</dbReference>
<dbReference type="PATRIC" id="fig|1235802.3.peg.6203"/>
<dbReference type="Pfam" id="PF09299">
    <property type="entry name" value="Mu-transpos_C"/>
    <property type="match status" value="1"/>
</dbReference>
<accession>N1ZLF7</accession>
<dbReference type="InterPro" id="IPR001584">
    <property type="entry name" value="Integrase_cat-core"/>
</dbReference>
<dbReference type="PANTHER" id="PTHR35004:SF6">
    <property type="entry name" value="TRANSPOSASE"/>
    <property type="match status" value="1"/>
</dbReference>
<evidence type="ECO:0000313" key="3">
    <source>
        <dbReference type="EMBL" id="EMZ17827.1"/>
    </source>
</evidence>
<dbReference type="EMBL" id="AQFT01000195">
    <property type="protein sequence ID" value="EMZ17827.1"/>
    <property type="molecule type" value="Genomic_DNA"/>
</dbReference>
<dbReference type="STRING" id="1235802.C823_05873"/>
<dbReference type="PANTHER" id="PTHR35004">
    <property type="entry name" value="TRANSPOSASE RV3428C-RELATED"/>
    <property type="match status" value="1"/>
</dbReference>
<dbReference type="OrthoDB" id="9794201at2"/>
<dbReference type="PROSITE" id="PS50994">
    <property type="entry name" value="INTEGRASE"/>
    <property type="match status" value="1"/>
</dbReference>
<organism evidence="3 4">
    <name type="scientific">Eubacterium plexicaudatum ASF492</name>
    <dbReference type="NCBI Taxonomy" id="1235802"/>
    <lineage>
        <taxon>Bacteria</taxon>
        <taxon>Bacillati</taxon>
        <taxon>Bacillota</taxon>
        <taxon>Clostridia</taxon>
        <taxon>Eubacteriales</taxon>
        <taxon>Eubacteriaceae</taxon>
        <taxon>Eubacterium</taxon>
    </lineage>
</organism>
<dbReference type="InterPro" id="IPR012337">
    <property type="entry name" value="RNaseH-like_sf"/>
</dbReference>
<name>N1ZLF7_9FIRM</name>
<keyword evidence="4" id="KW-1185">Reference proteome</keyword>
<evidence type="ECO:0000313" key="4">
    <source>
        <dbReference type="Proteomes" id="UP000012589"/>
    </source>
</evidence>
<dbReference type="SUPFAM" id="SSF46689">
    <property type="entry name" value="Homeodomain-like"/>
    <property type="match status" value="1"/>
</dbReference>
<evidence type="ECO:0000256" key="1">
    <source>
        <dbReference type="SAM" id="MobiDB-lite"/>
    </source>
</evidence>
<comment type="caution">
    <text evidence="3">The sequence shown here is derived from an EMBL/GenBank/DDBJ whole genome shotgun (WGS) entry which is preliminary data.</text>
</comment>
<dbReference type="eggNOG" id="COG2801">
    <property type="taxonomic scope" value="Bacteria"/>
</dbReference>
<dbReference type="InterPro" id="IPR009057">
    <property type="entry name" value="Homeodomain-like_sf"/>
</dbReference>
<reference evidence="3 4" key="1">
    <citation type="journal article" date="2014" name="Genome Announc.">
        <title>Draft genome sequences of the altered schaedler flora, a defined bacterial community from gnotobiotic mice.</title>
        <authorList>
            <person name="Wannemuehler M.J."/>
            <person name="Overstreet A.M."/>
            <person name="Ward D.V."/>
            <person name="Phillips G.J."/>
        </authorList>
    </citation>
    <scope>NUCLEOTIDE SEQUENCE [LARGE SCALE GENOMIC DNA]</scope>
    <source>
        <strain evidence="3 4">ASF492</strain>
    </source>
</reference>
<feature type="region of interest" description="Disordered" evidence="1">
    <location>
        <begin position="401"/>
        <end position="425"/>
    </location>
</feature>
<evidence type="ECO:0000259" key="2">
    <source>
        <dbReference type="PROSITE" id="PS50994"/>
    </source>
</evidence>
<dbReference type="HOGENOM" id="CLU_038364_0_0_9"/>
<gene>
    <name evidence="3" type="ORF">C823_05873</name>
</gene>
<dbReference type="Gene3D" id="3.30.420.10">
    <property type="entry name" value="Ribonuclease H-like superfamily/Ribonuclease H"/>
    <property type="match status" value="1"/>
</dbReference>
<dbReference type="GO" id="GO:0015074">
    <property type="term" value="P:DNA integration"/>
    <property type="evidence" value="ECO:0007669"/>
    <property type="project" value="InterPro"/>
</dbReference>
<dbReference type="Proteomes" id="UP000012589">
    <property type="component" value="Unassembled WGS sequence"/>
</dbReference>